<dbReference type="PANTHER" id="PTHR43133:SF46">
    <property type="entry name" value="RNA POLYMERASE SIGMA-70 FACTOR ECF SUBFAMILY"/>
    <property type="match status" value="1"/>
</dbReference>
<organism evidence="7 8">
    <name type="scientific">Chitinophaga fulva</name>
    <dbReference type="NCBI Taxonomy" id="2728842"/>
    <lineage>
        <taxon>Bacteria</taxon>
        <taxon>Pseudomonadati</taxon>
        <taxon>Bacteroidota</taxon>
        <taxon>Chitinophagia</taxon>
        <taxon>Chitinophagales</taxon>
        <taxon>Chitinophagaceae</taxon>
        <taxon>Chitinophaga</taxon>
    </lineage>
</organism>
<dbReference type="GO" id="GO:0006352">
    <property type="term" value="P:DNA-templated transcription initiation"/>
    <property type="evidence" value="ECO:0007669"/>
    <property type="project" value="InterPro"/>
</dbReference>
<dbReference type="InterPro" id="IPR013249">
    <property type="entry name" value="RNA_pol_sigma70_r4_t2"/>
</dbReference>
<dbReference type="AlphaFoldDB" id="A0A848GR88"/>
<comment type="caution">
    <text evidence="7">The sequence shown here is derived from an EMBL/GenBank/DDBJ whole genome shotgun (WGS) entry which is preliminary data.</text>
</comment>
<keyword evidence="3" id="KW-0731">Sigma factor</keyword>
<accession>A0A848GR88</accession>
<evidence type="ECO:0000259" key="5">
    <source>
        <dbReference type="Pfam" id="PF04542"/>
    </source>
</evidence>
<evidence type="ECO:0000256" key="1">
    <source>
        <dbReference type="ARBA" id="ARBA00010641"/>
    </source>
</evidence>
<dbReference type="InterPro" id="IPR007627">
    <property type="entry name" value="RNA_pol_sigma70_r2"/>
</dbReference>
<dbReference type="GO" id="GO:0003677">
    <property type="term" value="F:DNA binding"/>
    <property type="evidence" value="ECO:0007669"/>
    <property type="project" value="InterPro"/>
</dbReference>
<keyword evidence="2" id="KW-0805">Transcription regulation</keyword>
<dbReference type="InterPro" id="IPR013324">
    <property type="entry name" value="RNA_pol_sigma_r3/r4-like"/>
</dbReference>
<keyword evidence="8" id="KW-1185">Reference proteome</keyword>
<keyword evidence="4" id="KW-0804">Transcription</keyword>
<name>A0A848GR88_9BACT</name>
<dbReference type="InterPro" id="IPR014284">
    <property type="entry name" value="RNA_pol_sigma-70_dom"/>
</dbReference>
<dbReference type="Gene3D" id="1.10.10.10">
    <property type="entry name" value="Winged helix-like DNA-binding domain superfamily/Winged helix DNA-binding domain"/>
    <property type="match status" value="1"/>
</dbReference>
<dbReference type="PANTHER" id="PTHR43133">
    <property type="entry name" value="RNA POLYMERASE ECF-TYPE SIGMA FACTO"/>
    <property type="match status" value="1"/>
</dbReference>
<proteinExistence type="inferred from homology"/>
<dbReference type="SUPFAM" id="SSF88946">
    <property type="entry name" value="Sigma2 domain of RNA polymerase sigma factors"/>
    <property type="match status" value="1"/>
</dbReference>
<dbReference type="EMBL" id="JABBGC010000003">
    <property type="protein sequence ID" value="NML41076.1"/>
    <property type="molecule type" value="Genomic_DNA"/>
</dbReference>
<evidence type="ECO:0000256" key="3">
    <source>
        <dbReference type="ARBA" id="ARBA00023082"/>
    </source>
</evidence>
<dbReference type="InterPro" id="IPR014327">
    <property type="entry name" value="RNA_pol_sigma70_bacteroid"/>
</dbReference>
<sequence length="182" mass="21816">MPQQDIQQNIASWLQGDHTQYEAIFFHYHPRLYKYIVRFIKDHEWAEEMVMDVLYKVWEKRKDIQAETFENYMFTIARNLLISAWRKKVDSLLSLDEAAQTPAESGLDSLVYKELEHVYQQSLAALPRQRRRIFLLHRQENLSYRQIAEQLQLSPKTVENQMASALKHLREAMMRYLNSVIL</sequence>
<dbReference type="Gene3D" id="1.10.1740.10">
    <property type="match status" value="1"/>
</dbReference>
<evidence type="ECO:0000256" key="4">
    <source>
        <dbReference type="ARBA" id="ARBA00023163"/>
    </source>
</evidence>
<dbReference type="RefSeq" id="WP_169228134.1">
    <property type="nucleotide sequence ID" value="NZ_JABBGC010000003.1"/>
</dbReference>
<comment type="similarity">
    <text evidence="1">Belongs to the sigma-70 factor family. ECF subfamily.</text>
</comment>
<dbReference type="Proteomes" id="UP000583266">
    <property type="component" value="Unassembled WGS sequence"/>
</dbReference>
<evidence type="ECO:0000313" key="7">
    <source>
        <dbReference type="EMBL" id="NML41076.1"/>
    </source>
</evidence>
<dbReference type="GO" id="GO:0016987">
    <property type="term" value="F:sigma factor activity"/>
    <property type="evidence" value="ECO:0007669"/>
    <property type="project" value="UniProtKB-KW"/>
</dbReference>
<evidence type="ECO:0000256" key="2">
    <source>
        <dbReference type="ARBA" id="ARBA00023015"/>
    </source>
</evidence>
<dbReference type="NCBIfam" id="TIGR02937">
    <property type="entry name" value="sigma70-ECF"/>
    <property type="match status" value="1"/>
</dbReference>
<dbReference type="SUPFAM" id="SSF88659">
    <property type="entry name" value="Sigma3 and sigma4 domains of RNA polymerase sigma factors"/>
    <property type="match status" value="1"/>
</dbReference>
<gene>
    <name evidence="7" type="ORF">HHL17_28035</name>
</gene>
<protein>
    <submittedName>
        <fullName evidence="7">RNA polymerase sigma-70 factor</fullName>
    </submittedName>
</protein>
<dbReference type="InterPro" id="IPR039425">
    <property type="entry name" value="RNA_pol_sigma-70-like"/>
</dbReference>
<feature type="domain" description="RNA polymerase sigma-70 region 2" evidence="5">
    <location>
        <begin position="27"/>
        <end position="88"/>
    </location>
</feature>
<feature type="domain" description="RNA polymerase sigma factor 70 region 4 type 2" evidence="6">
    <location>
        <begin position="120"/>
        <end position="169"/>
    </location>
</feature>
<dbReference type="InterPro" id="IPR013325">
    <property type="entry name" value="RNA_pol_sigma_r2"/>
</dbReference>
<dbReference type="Pfam" id="PF08281">
    <property type="entry name" value="Sigma70_r4_2"/>
    <property type="match status" value="1"/>
</dbReference>
<dbReference type="InterPro" id="IPR036388">
    <property type="entry name" value="WH-like_DNA-bd_sf"/>
</dbReference>
<dbReference type="Pfam" id="PF04542">
    <property type="entry name" value="Sigma70_r2"/>
    <property type="match status" value="1"/>
</dbReference>
<evidence type="ECO:0000259" key="6">
    <source>
        <dbReference type="Pfam" id="PF08281"/>
    </source>
</evidence>
<dbReference type="NCBIfam" id="TIGR02985">
    <property type="entry name" value="Sig70_bacteroi1"/>
    <property type="match status" value="1"/>
</dbReference>
<reference evidence="7 8" key="1">
    <citation type="submission" date="2020-04" db="EMBL/GenBank/DDBJ databases">
        <title>Chitinophaga sp. G-6-1-13 sp. nov., isolated from soil.</title>
        <authorList>
            <person name="Dahal R.H."/>
            <person name="Chaudhary D.K."/>
        </authorList>
    </citation>
    <scope>NUCLEOTIDE SEQUENCE [LARGE SCALE GENOMIC DNA]</scope>
    <source>
        <strain evidence="7 8">G-6-1-13</strain>
    </source>
</reference>
<evidence type="ECO:0000313" key="8">
    <source>
        <dbReference type="Proteomes" id="UP000583266"/>
    </source>
</evidence>